<evidence type="ECO:0000256" key="9">
    <source>
        <dbReference type="ARBA" id="ARBA00022801"/>
    </source>
</evidence>
<keyword evidence="6 11" id="KW-0031">Aminopeptidase</keyword>
<dbReference type="EC" id="3.4.11.5" evidence="4 11"/>
<dbReference type="OrthoDB" id="9796770at2"/>
<dbReference type="PIRSF" id="PIRSF006431">
    <property type="entry name" value="Pept_S33"/>
    <property type="match status" value="1"/>
</dbReference>
<name>A0A2K8UFK1_9GAMM</name>
<evidence type="ECO:0000256" key="6">
    <source>
        <dbReference type="ARBA" id="ARBA00022438"/>
    </source>
</evidence>
<dbReference type="EMBL" id="CP020370">
    <property type="protein sequence ID" value="AUB84325.1"/>
    <property type="molecule type" value="Genomic_DNA"/>
</dbReference>
<evidence type="ECO:0000256" key="4">
    <source>
        <dbReference type="ARBA" id="ARBA00012568"/>
    </source>
</evidence>
<dbReference type="RefSeq" id="WP_100921981.1">
    <property type="nucleotide sequence ID" value="NZ_CP020370.1"/>
</dbReference>
<feature type="active site" description="Proton donor" evidence="12">
    <location>
        <position position="297"/>
    </location>
</feature>
<organism evidence="15 16">
    <name type="scientific">Candidatus Thiodictyon syntrophicum</name>
    <dbReference type="NCBI Taxonomy" id="1166950"/>
    <lineage>
        <taxon>Bacteria</taxon>
        <taxon>Pseudomonadati</taxon>
        <taxon>Pseudomonadota</taxon>
        <taxon>Gammaproteobacteria</taxon>
        <taxon>Chromatiales</taxon>
        <taxon>Chromatiaceae</taxon>
        <taxon>Thiodictyon</taxon>
    </lineage>
</organism>
<dbReference type="SUPFAM" id="SSF53474">
    <property type="entry name" value="alpha/beta-Hydrolases"/>
    <property type="match status" value="1"/>
</dbReference>
<dbReference type="InterPro" id="IPR029058">
    <property type="entry name" value="AB_hydrolase_fold"/>
</dbReference>
<evidence type="ECO:0000256" key="1">
    <source>
        <dbReference type="ARBA" id="ARBA00001585"/>
    </source>
</evidence>
<reference evidence="15 16" key="1">
    <citation type="submission" date="2017-03" db="EMBL/GenBank/DDBJ databases">
        <title>Complete genome sequence of Candidatus 'Thiodictyon syntrophicum' sp. nov. strain Cad16T, a photolithoautotroph purple sulfur bacterium isolated from an alpine meromictic lake.</title>
        <authorList>
            <person name="Luedin S.M."/>
            <person name="Pothier J.F."/>
            <person name="Danza F."/>
            <person name="Storelli N."/>
            <person name="Wittwer M."/>
            <person name="Tonolla M."/>
        </authorList>
    </citation>
    <scope>NUCLEOTIDE SEQUENCE [LARGE SCALE GENOMIC DNA]</scope>
    <source>
        <strain evidence="15 16">Cad16T</strain>
    </source>
</reference>
<keyword evidence="8 11" id="KW-0645">Protease</keyword>
<dbReference type="PRINTS" id="PR00793">
    <property type="entry name" value="PROAMNOPTASE"/>
</dbReference>
<evidence type="ECO:0000256" key="12">
    <source>
        <dbReference type="PIRSR" id="PIRSR006431-1"/>
    </source>
</evidence>
<evidence type="ECO:0000313" key="16">
    <source>
        <dbReference type="Proteomes" id="UP000232638"/>
    </source>
</evidence>
<accession>A0A2K8UFK1</accession>
<dbReference type="KEGG" id="tsy:THSYN_27580"/>
<feature type="active site" evidence="12">
    <location>
        <position position="269"/>
    </location>
</feature>
<gene>
    <name evidence="15" type="ORF">THSYN_27580</name>
</gene>
<evidence type="ECO:0000256" key="13">
    <source>
        <dbReference type="RuleBase" id="RU003421"/>
    </source>
</evidence>
<comment type="similarity">
    <text evidence="3 11 13">Belongs to the peptidase S33 family.</text>
</comment>
<dbReference type="GO" id="GO:0004177">
    <property type="term" value="F:aminopeptidase activity"/>
    <property type="evidence" value="ECO:0007669"/>
    <property type="project" value="UniProtKB-UniRule"/>
</dbReference>
<feature type="domain" description="AB hydrolase-1" evidence="14">
    <location>
        <begin position="42"/>
        <end position="301"/>
    </location>
</feature>
<feature type="active site" description="Nucleophile" evidence="12">
    <location>
        <position position="114"/>
    </location>
</feature>
<dbReference type="Gene3D" id="3.40.50.1820">
    <property type="entry name" value="alpha/beta hydrolase"/>
    <property type="match status" value="1"/>
</dbReference>
<proteinExistence type="inferred from homology"/>
<keyword evidence="16" id="KW-1185">Reference proteome</keyword>
<comment type="subcellular location">
    <subcellularLocation>
        <location evidence="2 11">Cytoplasm</location>
    </subcellularLocation>
</comment>
<dbReference type="InterPro" id="IPR000073">
    <property type="entry name" value="AB_hydrolase_1"/>
</dbReference>
<sequence>MNKTQRDLYPPITPYATYELPVGDGHRLYVEQCGRPDGIPAVFLHGGPGAGCEPAHRRLFDPQRYRIILFDQRGCGRSTPHAGLEANTTWDLVADLERIRERLGIARWLVFGGSWGSTLALAYAQTHPERVLALVVRGIFLCRPAEVRWFYQEGCNQVFPDYWADFLAPIPPPERHDLLAAYHQRLTGANEIGRLAAAKAWSIWEGRTATLLTNPDIQAHFADAHLALSLACIECHYFVHDAFLRPNQLLEDAGRLADLPGVIIQGRYDLICPMRSAWELHQAWPRAELRVIPDAGHSAFEPGIRAALVTATDQFARVLG</sequence>
<keyword evidence="7 11" id="KW-0963">Cytoplasm</keyword>
<evidence type="ECO:0000256" key="10">
    <source>
        <dbReference type="ARBA" id="ARBA00029605"/>
    </source>
</evidence>
<evidence type="ECO:0000256" key="7">
    <source>
        <dbReference type="ARBA" id="ARBA00022490"/>
    </source>
</evidence>
<dbReference type="GO" id="GO:0005737">
    <property type="term" value="C:cytoplasm"/>
    <property type="evidence" value="ECO:0007669"/>
    <property type="project" value="UniProtKB-SubCell"/>
</dbReference>
<dbReference type="GO" id="GO:0006508">
    <property type="term" value="P:proteolysis"/>
    <property type="evidence" value="ECO:0007669"/>
    <property type="project" value="UniProtKB-KW"/>
</dbReference>
<comment type="catalytic activity">
    <reaction evidence="1 11 13">
        <text>Release of N-terminal proline from a peptide.</text>
        <dbReference type="EC" id="3.4.11.5"/>
    </reaction>
</comment>
<evidence type="ECO:0000256" key="5">
    <source>
        <dbReference type="ARBA" id="ARBA00021843"/>
    </source>
</evidence>
<evidence type="ECO:0000256" key="3">
    <source>
        <dbReference type="ARBA" id="ARBA00010088"/>
    </source>
</evidence>
<dbReference type="AlphaFoldDB" id="A0A2K8UFK1"/>
<evidence type="ECO:0000256" key="2">
    <source>
        <dbReference type="ARBA" id="ARBA00004496"/>
    </source>
</evidence>
<evidence type="ECO:0000256" key="11">
    <source>
        <dbReference type="PIRNR" id="PIRNR006431"/>
    </source>
</evidence>
<dbReference type="PRINTS" id="PR00111">
    <property type="entry name" value="ABHYDROLASE"/>
</dbReference>
<dbReference type="Proteomes" id="UP000232638">
    <property type="component" value="Chromosome"/>
</dbReference>
<dbReference type="PANTHER" id="PTHR43722">
    <property type="entry name" value="PROLINE IMINOPEPTIDASE"/>
    <property type="match status" value="1"/>
</dbReference>
<evidence type="ECO:0000256" key="8">
    <source>
        <dbReference type="ARBA" id="ARBA00022670"/>
    </source>
</evidence>
<dbReference type="InterPro" id="IPR005944">
    <property type="entry name" value="Pro_iminopeptidase"/>
</dbReference>
<evidence type="ECO:0000259" key="14">
    <source>
        <dbReference type="Pfam" id="PF00561"/>
    </source>
</evidence>
<dbReference type="NCBIfam" id="TIGR01249">
    <property type="entry name" value="pro_imino_pep_1"/>
    <property type="match status" value="1"/>
</dbReference>
<dbReference type="PANTHER" id="PTHR43722:SF1">
    <property type="entry name" value="PROLINE IMINOPEPTIDASE"/>
    <property type="match status" value="1"/>
</dbReference>
<keyword evidence="9 11" id="KW-0378">Hydrolase</keyword>
<dbReference type="Pfam" id="PF00561">
    <property type="entry name" value="Abhydrolase_1"/>
    <property type="match status" value="1"/>
</dbReference>
<evidence type="ECO:0000313" key="15">
    <source>
        <dbReference type="EMBL" id="AUB84325.1"/>
    </source>
</evidence>
<protein>
    <recommendedName>
        <fullName evidence="5 11">Proline iminopeptidase</fullName>
        <shortName evidence="11">PIP</shortName>
        <ecNumber evidence="4 11">3.4.11.5</ecNumber>
    </recommendedName>
    <alternativeName>
        <fullName evidence="10 11">Prolyl aminopeptidase</fullName>
    </alternativeName>
</protein>
<dbReference type="InterPro" id="IPR002410">
    <property type="entry name" value="Peptidase_S33"/>
</dbReference>